<comment type="caution">
    <text evidence="2">The sequence shown here is derived from an EMBL/GenBank/DDBJ whole genome shotgun (WGS) entry which is preliminary data.</text>
</comment>
<name>A0A5E6ME68_9BACT</name>
<organism evidence="2 3">
    <name type="scientific">Methylacidimicrobium cyclopophantes</name>
    <dbReference type="NCBI Taxonomy" id="1041766"/>
    <lineage>
        <taxon>Bacteria</taxon>
        <taxon>Pseudomonadati</taxon>
        <taxon>Verrucomicrobiota</taxon>
        <taxon>Methylacidimicrobium</taxon>
    </lineage>
</organism>
<proteinExistence type="predicted"/>
<protein>
    <submittedName>
        <fullName evidence="2">Uncharacterized protein</fullName>
    </submittedName>
</protein>
<gene>
    <name evidence="2" type="ORF">MAMC_01814</name>
</gene>
<dbReference type="RefSeq" id="WP_142525749.1">
    <property type="nucleotide sequence ID" value="NZ_CABFUZ020000195.1"/>
</dbReference>
<sequence>MKLRCPVDPVEALRRGIDAPEAVVLDLSPAVLSPAEREWLADTLRKGESGSTEETAPLIFPYPIPTPSVEGLREVIAAHIADRPAAPEHGITTRLDAPSRQEERPAAPINPVASPSHPMGEVAKAAGWMGLGAIMGGMLDRVFGPRPQPPLEVFVEPDPPPARSLGEPHAQEAPTEEPPTCCEDPEEPGDSSASLAEDDSDDSGFSGGDYDLV</sequence>
<feature type="region of interest" description="Disordered" evidence="1">
    <location>
        <begin position="149"/>
        <end position="213"/>
    </location>
</feature>
<dbReference type="EMBL" id="CABFUZ020000195">
    <property type="protein sequence ID" value="VVM07772.1"/>
    <property type="molecule type" value="Genomic_DNA"/>
</dbReference>
<dbReference type="AlphaFoldDB" id="A0A5E6ME68"/>
<keyword evidence="3" id="KW-1185">Reference proteome</keyword>
<dbReference type="Proteomes" id="UP000381693">
    <property type="component" value="Unassembled WGS sequence"/>
</dbReference>
<evidence type="ECO:0000313" key="2">
    <source>
        <dbReference type="EMBL" id="VVM07772.1"/>
    </source>
</evidence>
<feature type="region of interest" description="Disordered" evidence="1">
    <location>
        <begin position="87"/>
        <end position="118"/>
    </location>
</feature>
<accession>A0A5E6ME68</accession>
<evidence type="ECO:0000313" key="3">
    <source>
        <dbReference type="Proteomes" id="UP000381693"/>
    </source>
</evidence>
<reference evidence="2" key="1">
    <citation type="submission" date="2019-09" db="EMBL/GenBank/DDBJ databases">
        <authorList>
            <person name="Cremers G."/>
        </authorList>
    </citation>
    <scope>NUCLEOTIDE SEQUENCE [LARGE SCALE GENOMIC DNA]</scope>
    <source>
        <strain evidence="2">3B</strain>
    </source>
</reference>
<dbReference type="OrthoDB" id="196075at2"/>
<evidence type="ECO:0000256" key="1">
    <source>
        <dbReference type="SAM" id="MobiDB-lite"/>
    </source>
</evidence>
<feature type="compositionally biased region" description="Low complexity" evidence="1">
    <location>
        <begin position="167"/>
        <end position="182"/>
    </location>
</feature>